<dbReference type="RefSeq" id="WP_141196540.1">
    <property type="nucleotide sequence ID" value="NZ_CP041186.1"/>
</dbReference>
<dbReference type="PANTHER" id="PTHR45588">
    <property type="entry name" value="TPR DOMAIN-CONTAINING PROTEIN"/>
    <property type="match status" value="1"/>
</dbReference>
<feature type="repeat" description="TPR" evidence="1">
    <location>
        <begin position="475"/>
        <end position="508"/>
    </location>
</feature>
<keyword evidence="4" id="KW-1185">Reference proteome</keyword>
<feature type="compositionally biased region" description="Low complexity" evidence="2">
    <location>
        <begin position="25"/>
        <end position="39"/>
    </location>
</feature>
<proteinExistence type="predicted"/>
<dbReference type="PROSITE" id="PS50005">
    <property type="entry name" value="TPR"/>
    <property type="match status" value="1"/>
</dbReference>
<accession>A0A4Y6PP07</accession>
<evidence type="ECO:0000256" key="1">
    <source>
        <dbReference type="PROSITE-ProRule" id="PRU00339"/>
    </source>
</evidence>
<dbReference type="SUPFAM" id="SSF48452">
    <property type="entry name" value="TPR-like"/>
    <property type="match status" value="1"/>
</dbReference>
<feature type="region of interest" description="Disordered" evidence="2">
    <location>
        <begin position="24"/>
        <end position="48"/>
    </location>
</feature>
<dbReference type="SUPFAM" id="SSF81901">
    <property type="entry name" value="HCP-like"/>
    <property type="match status" value="1"/>
</dbReference>
<evidence type="ECO:0008006" key="5">
    <source>
        <dbReference type="Google" id="ProtNLM"/>
    </source>
</evidence>
<evidence type="ECO:0000256" key="2">
    <source>
        <dbReference type="SAM" id="MobiDB-lite"/>
    </source>
</evidence>
<gene>
    <name evidence="3" type="ORF">FIV42_04610</name>
</gene>
<protein>
    <recommendedName>
        <fullName evidence="5">Tetratricopeptide repeat protein</fullName>
    </recommendedName>
</protein>
<dbReference type="EMBL" id="CP041186">
    <property type="protein sequence ID" value="QDG50044.1"/>
    <property type="molecule type" value="Genomic_DNA"/>
</dbReference>
<dbReference type="PANTHER" id="PTHR45588:SF1">
    <property type="entry name" value="WW DOMAIN-CONTAINING PROTEIN"/>
    <property type="match status" value="1"/>
</dbReference>
<dbReference type="Gene3D" id="1.25.40.10">
    <property type="entry name" value="Tetratricopeptide repeat domain"/>
    <property type="match status" value="2"/>
</dbReference>
<dbReference type="OrthoDB" id="5392822at2"/>
<sequence>MQPHTLPLAAVGIITAMLTGLVACTSPQPTEPTEQTTEQRQQDRPPASVAADLGRVEIDASCTLNARSRIEIGTAQLHHMWYTKARESFQKAAAADEDCAMAQWGLAMTYYTPLWAKPYPEDLEAGARAAQKAADLGGETPREKAYIDAVAAFYDDYENRSHEERAKAFEEAWKQAYEQDPQDVEAASFYALAMLSTIPPTAEDVDTQRQAGAILEDVLDQEPNHPGGHHYLIHAYDNPQLASEAVEVSRDYSELAPAVPHALHMPSHTFTRLGMWDESIEWNQRSEEAARRNPVAGMDYLDLYHAQDYLTYAYLQEARDTEAEKVAQRAKEAQNPQPHTASAYASIAIPARLALERRDWQAAANLEPLHPETIEWEKWPYIEGIKHAARAVGLIELDELDQARVELDKMAELQQASAEMNEPYWNGQLQIYQNVVRALLADAEGNTAEALAGLRDAATSQEALGKHPVTPGRVIQASEVLGETLRENGQAEEALEVYVEALDKRPNRFRAVYGAAVSARAAGQGDVARDYYNQLLDLTAKSDGDRPELKEAREFTAVGGGASSSAD</sequence>
<evidence type="ECO:0000313" key="3">
    <source>
        <dbReference type="EMBL" id="QDG50044.1"/>
    </source>
</evidence>
<dbReference type="InterPro" id="IPR011990">
    <property type="entry name" value="TPR-like_helical_dom_sf"/>
</dbReference>
<dbReference type="Proteomes" id="UP000315995">
    <property type="component" value="Chromosome"/>
</dbReference>
<evidence type="ECO:0000313" key="4">
    <source>
        <dbReference type="Proteomes" id="UP000315995"/>
    </source>
</evidence>
<name>A0A4Y6PP07_PERCE</name>
<keyword evidence="1" id="KW-0802">TPR repeat</keyword>
<accession>A0A5B8XZW4</accession>
<organism evidence="3 4">
    <name type="scientific">Persicimonas caeni</name>
    <dbReference type="NCBI Taxonomy" id="2292766"/>
    <lineage>
        <taxon>Bacteria</taxon>
        <taxon>Deltaproteobacteria</taxon>
        <taxon>Bradymonadales</taxon>
        <taxon>Bradymonadaceae</taxon>
        <taxon>Persicimonas</taxon>
    </lineage>
</organism>
<dbReference type="AlphaFoldDB" id="A0A4Y6PP07"/>
<dbReference type="InterPro" id="IPR019734">
    <property type="entry name" value="TPR_rpt"/>
</dbReference>
<reference evidence="3 4" key="1">
    <citation type="submission" date="2019-06" db="EMBL/GenBank/DDBJ databases">
        <title>Persicimonas caeni gen. nov., sp. nov., a predatory bacterium isolated from solar saltern.</title>
        <authorList>
            <person name="Wang S."/>
        </authorList>
    </citation>
    <scope>NUCLEOTIDE SEQUENCE [LARGE SCALE GENOMIC DNA]</scope>
    <source>
        <strain evidence="3 4">YN101</strain>
    </source>
</reference>